<sequence>MKKFKKAYQLVITPLIVTALIGILLAWLKTSKFPEWEIEIVFICILIGVVVRLILVTEENREISERVYYLLKSINVEDNFNELAIILGLKSMAKYQGDQIEVSREDVLIFWYESVSRVRSSLDVVTFAKPSETWELGWNKRAQGIQQERIAHDCKIERVFVLNNNDLESDYEVIFREQEEIGITVYWVREEILAANQLIKQYLNEIGTKDFAIVDRRWILRTFLEKRNRKISKADATKNREILRKATLVFDEAKKNSTRYTG</sequence>
<protein>
    <submittedName>
        <fullName evidence="2">Uncharacterized protein</fullName>
    </submittedName>
</protein>
<dbReference type="Proteomes" id="UP000223913">
    <property type="component" value="Unassembled WGS sequence"/>
</dbReference>
<reference evidence="2 3" key="1">
    <citation type="submission" date="2017-10" db="EMBL/GenBank/DDBJ databases">
        <title>The draft genome sequence of Lewinella nigricans NBRC 102662.</title>
        <authorList>
            <person name="Wang K."/>
        </authorList>
    </citation>
    <scope>NUCLEOTIDE SEQUENCE [LARGE SCALE GENOMIC DNA]</scope>
    <source>
        <strain evidence="2 3">NBRC 102662</strain>
    </source>
</reference>
<keyword evidence="3" id="KW-1185">Reference proteome</keyword>
<evidence type="ECO:0000313" key="3">
    <source>
        <dbReference type="Proteomes" id="UP000223913"/>
    </source>
</evidence>
<accession>A0A2D0N4M8</accession>
<gene>
    <name evidence="2" type="ORF">CRP01_27580</name>
</gene>
<name>A0A2D0N4M8_FLAN2</name>
<keyword evidence="1" id="KW-0812">Transmembrane</keyword>
<feature type="transmembrane region" description="Helical" evidence="1">
    <location>
        <begin position="40"/>
        <end position="57"/>
    </location>
</feature>
<keyword evidence="1" id="KW-0472">Membrane</keyword>
<evidence type="ECO:0000313" key="2">
    <source>
        <dbReference type="EMBL" id="PHN03445.1"/>
    </source>
</evidence>
<proteinExistence type="predicted"/>
<keyword evidence="1" id="KW-1133">Transmembrane helix</keyword>
<dbReference type="EMBL" id="PDUD01000032">
    <property type="protein sequence ID" value="PHN03445.1"/>
    <property type="molecule type" value="Genomic_DNA"/>
</dbReference>
<dbReference type="RefSeq" id="WP_099153281.1">
    <property type="nucleotide sequence ID" value="NZ_PDUD01000032.1"/>
</dbReference>
<evidence type="ECO:0000256" key="1">
    <source>
        <dbReference type="SAM" id="Phobius"/>
    </source>
</evidence>
<organism evidence="2 3">
    <name type="scientific">Flavilitoribacter nigricans (strain ATCC 23147 / DSM 23189 / NBRC 102662 / NCIMB 1420 / SS-2)</name>
    <name type="common">Lewinella nigricans</name>
    <dbReference type="NCBI Taxonomy" id="1122177"/>
    <lineage>
        <taxon>Bacteria</taxon>
        <taxon>Pseudomonadati</taxon>
        <taxon>Bacteroidota</taxon>
        <taxon>Saprospiria</taxon>
        <taxon>Saprospirales</taxon>
        <taxon>Lewinellaceae</taxon>
        <taxon>Flavilitoribacter</taxon>
    </lineage>
</organism>
<dbReference type="AlphaFoldDB" id="A0A2D0N4M8"/>
<feature type="transmembrane region" description="Helical" evidence="1">
    <location>
        <begin position="7"/>
        <end position="28"/>
    </location>
</feature>
<comment type="caution">
    <text evidence="2">The sequence shown here is derived from an EMBL/GenBank/DDBJ whole genome shotgun (WGS) entry which is preliminary data.</text>
</comment>